<feature type="region of interest" description="Disordered" evidence="1">
    <location>
        <begin position="271"/>
        <end position="377"/>
    </location>
</feature>
<dbReference type="PANTHER" id="PTHR43861">
    <property type="entry name" value="TRANS-ACONITATE 2-METHYLTRANSFERASE-RELATED"/>
    <property type="match status" value="1"/>
</dbReference>
<reference evidence="4" key="1">
    <citation type="journal article" date="2017" name="bioRxiv">
        <title>Comparative analysis of the genomes of Stylophora pistillata and Acropora digitifera provides evidence for extensive differences between species of corals.</title>
        <authorList>
            <person name="Voolstra C.R."/>
            <person name="Li Y."/>
            <person name="Liew Y.J."/>
            <person name="Baumgarten S."/>
            <person name="Zoccola D."/>
            <person name="Flot J.-F."/>
            <person name="Tambutte S."/>
            <person name="Allemand D."/>
            <person name="Aranda M."/>
        </authorList>
    </citation>
    <scope>NUCLEOTIDE SEQUENCE [LARGE SCALE GENOMIC DNA]</scope>
</reference>
<name>A0A2B4SQM3_STYPI</name>
<dbReference type="GO" id="GO:0032259">
    <property type="term" value="P:methylation"/>
    <property type="evidence" value="ECO:0007669"/>
    <property type="project" value="UniProtKB-KW"/>
</dbReference>
<feature type="domain" description="Methyltransferase" evidence="2">
    <location>
        <begin position="590"/>
        <end position="712"/>
    </location>
</feature>
<keyword evidence="3" id="KW-0808">Transferase</keyword>
<protein>
    <submittedName>
        <fullName evidence="3">Arsenite methyltransferase</fullName>
    </submittedName>
</protein>
<evidence type="ECO:0000313" key="3">
    <source>
        <dbReference type="EMBL" id="PFX30695.1"/>
    </source>
</evidence>
<evidence type="ECO:0000313" key="4">
    <source>
        <dbReference type="Proteomes" id="UP000225706"/>
    </source>
</evidence>
<dbReference type="Pfam" id="PF13847">
    <property type="entry name" value="Methyltransf_31"/>
    <property type="match status" value="2"/>
</dbReference>
<dbReference type="InterPro" id="IPR029063">
    <property type="entry name" value="SAM-dependent_MTases_sf"/>
</dbReference>
<dbReference type="STRING" id="50429.A0A2B4SQM3"/>
<evidence type="ECO:0000259" key="2">
    <source>
        <dbReference type="Pfam" id="PF13847"/>
    </source>
</evidence>
<dbReference type="Gene3D" id="3.40.50.150">
    <property type="entry name" value="Vaccinia Virus protein VP39"/>
    <property type="match status" value="3"/>
</dbReference>
<comment type="caution">
    <text evidence="3">The sequence shown here is derived from an EMBL/GenBank/DDBJ whole genome shotgun (WGS) entry which is preliminary data.</text>
</comment>
<dbReference type="InterPro" id="IPR025714">
    <property type="entry name" value="Methyltranfer_dom"/>
</dbReference>
<dbReference type="AlphaFoldDB" id="A0A2B4SQM3"/>
<sequence length="821" mass="91194">MSSSKHVADSYKQISLVQRGKGKELIDEIEIHRGDVILELGCGTGELSAYLAELVGEDGRVVAVDPDIYRLEVARESHSEVKNLAFREGSSADFAGMGSETYNLVFCNFVFHWIQDKEEAFKNMFCSLKPAGKIVLSYGDRFPSFYDKIYRELQNSESKERMLNKRFYERKTKIEEMCSAAGFDIVKSVDIKMEDFEFENVESMCSFVWATNQGRRVGVNSFGGSEIAWIYVDCNGDSLSVAVPSNVKKFDGPAQLPSFLRDELVLRSGCHRESESEQTRANSPATASKLARNEESGRCGVSGPACGSGCQREGENERRHANSTAIASKRARKEESGRCGVSGPASGSGCEREVENKRTHANSPANASKRARKEESEWPGLRLVSVGGGRQRGWSEQAHANAGASDSQCPVQVIIVDGPDDSSVNKSSANGGGCPSSPSVVVDLDAAQDPSSSSFQKTKDGIRCPEADTVSCLSTCEDKEQAFKNIFCSLKPAGKIVLSYGDRLPSFVDKIYRELQNSESKERMLKKRFYERRTEIERMCSAAGFDIGKSVDVEMEDFEFESVESMCSFVWATNQGRGNGKKLIDNIEIHRGDVILDMGCGTGELSAYLAELVGEDGRVVAIDPDRYRVEVAQESHSEIKNLAFHEGSSADFAGMGSETYDMVFSNFVFHWIQDKEEALKNMFCSLKPAGKIVLSYGDRLPSFVDKIYRELQNSESKERMLNKRFYERRTKIEEMCSAAGFDIVKSVDIKMEDLEFESVESMCSYVWATNQGRFDRELVTKDKIASFCARYTSGENSKPFTVFTNEGDYYCVLIAAKPGKT</sequence>
<evidence type="ECO:0000256" key="1">
    <source>
        <dbReference type="SAM" id="MobiDB-lite"/>
    </source>
</evidence>
<accession>A0A2B4SQM3</accession>
<keyword evidence="4" id="KW-1185">Reference proteome</keyword>
<keyword evidence="3" id="KW-0489">Methyltransferase</keyword>
<gene>
    <name evidence="3" type="primary">As3mt</name>
    <name evidence="3" type="ORF">AWC38_SpisGene4512</name>
</gene>
<dbReference type="OrthoDB" id="5973496at2759"/>
<feature type="domain" description="Methyltransferase" evidence="2">
    <location>
        <begin position="32"/>
        <end position="156"/>
    </location>
</feature>
<dbReference type="PANTHER" id="PTHR43861:SF1">
    <property type="entry name" value="TRANS-ACONITATE 2-METHYLTRANSFERASE"/>
    <property type="match status" value="1"/>
</dbReference>
<dbReference type="EMBL" id="LSMT01000046">
    <property type="protein sequence ID" value="PFX30695.1"/>
    <property type="molecule type" value="Genomic_DNA"/>
</dbReference>
<dbReference type="SUPFAM" id="SSF53335">
    <property type="entry name" value="S-adenosyl-L-methionine-dependent methyltransferases"/>
    <property type="match status" value="3"/>
</dbReference>
<dbReference type="GO" id="GO:0008168">
    <property type="term" value="F:methyltransferase activity"/>
    <property type="evidence" value="ECO:0007669"/>
    <property type="project" value="UniProtKB-KW"/>
</dbReference>
<proteinExistence type="predicted"/>
<organism evidence="3 4">
    <name type="scientific">Stylophora pistillata</name>
    <name type="common">Smooth cauliflower coral</name>
    <dbReference type="NCBI Taxonomy" id="50429"/>
    <lineage>
        <taxon>Eukaryota</taxon>
        <taxon>Metazoa</taxon>
        <taxon>Cnidaria</taxon>
        <taxon>Anthozoa</taxon>
        <taxon>Hexacorallia</taxon>
        <taxon>Scleractinia</taxon>
        <taxon>Astrocoeniina</taxon>
        <taxon>Pocilloporidae</taxon>
        <taxon>Stylophora</taxon>
    </lineage>
</organism>
<dbReference type="CDD" id="cd02440">
    <property type="entry name" value="AdoMet_MTases"/>
    <property type="match status" value="2"/>
</dbReference>
<dbReference type="Proteomes" id="UP000225706">
    <property type="component" value="Unassembled WGS sequence"/>
</dbReference>